<comment type="similarity">
    <text evidence="8">Belongs to the anion channel-forming bestrophin (TC 1.A.46) family.</text>
</comment>
<evidence type="ECO:0000256" key="5">
    <source>
        <dbReference type="ARBA" id="ARBA00022989"/>
    </source>
</evidence>
<evidence type="ECO:0000256" key="3">
    <source>
        <dbReference type="ARBA" id="ARBA00022475"/>
    </source>
</evidence>
<dbReference type="EMBL" id="BAABKY010000002">
    <property type="protein sequence ID" value="GAA5074684.1"/>
    <property type="molecule type" value="Genomic_DNA"/>
</dbReference>
<evidence type="ECO:0000313" key="10">
    <source>
        <dbReference type="EMBL" id="GAA5074684.1"/>
    </source>
</evidence>
<accession>A0ABP9LEN9</accession>
<feature type="transmembrane region" description="Helical" evidence="9">
    <location>
        <begin position="228"/>
        <end position="245"/>
    </location>
</feature>
<dbReference type="InterPro" id="IPR044669">
    <property type="entry name" value="YneE/VCCN1/2-like"/>
</dbReference>
<organism evidence="10 11">
    <name type="scientific">Lysobacter panacisoli</name>
    <dbReference type="NCBI Taxonomy" id="1255263"/>
    <lineage>
        <taxon>Bacteria</taxon>
        <taxon>Pseudomonadati</taxon>
        <taxon>Pseudomonadota</taxon>
        <taxon>Gammaproteobacteria</taxon>
        <taxon>Lysobacterales</taxon>
        <taxon>Lysobacteraceae</taxon>
        <taxon>Lysobacter</taxon>
    </lineage>
</organism>
<gene>
    <name evidence="10" type="ORF">GCM10025759_17360</name>
</gene>
<keyword evidence="5 9" id="KW-1133">Transmembrane helix</keyword>
<dbReference type="Proteomes" id="UP001501083">
    <property type="component" value="Unassembled WGS sequence"/>
</dbReference>
<evidence type="ECO:0000256" key="4">
    <source>
        <dbReference type="ARBA" id="ARBA00022692"/>
    </source>
</evidence>
<keyword evidence="7 9" id="KW-0472">Membrane</keyword>
<proteinExistence type="inferred from homology"/>
<dbReference type="PANTHER" id="PTHR33281">
    <property type="entry name" value="UPF0187 PROTEIN YNEE"/>
    <property type="match status" value="1"/>
</dbReference>
<dbReference type="Pfam" id="PF25539">
    <property type="entry name" value="Bestrophin_2"/>
    <property type="match status" value="1"/>
</dbReference>
<keyword evidence="4 9" id="KW-0812">Transmembrane</keyword>
<keyword evidence="11" id="KW-1185">Reference proteome</keyword>
<comment type="subcellular location">
    <subcellularLocation>
        <location evidence="1">Cell membrane</location>
        <topology evidence="1">Multi-pass membrane protein</topology>
    </subcellularLocation>
</comment>
<dbReference type="RefSeq" id="WP_158986072.1">
    <property type="nucleotide sequence ID" value="NZ_BAABKY010000002.1"/>
</dbReference>
<keyword evidence="2" id="KW-0813">Transport</keyword>
<evidence type="ECO:0000256" key="6">
    <source>
        <dbReference type="ARBA" id="ARBA00023065"/>
    </source>
</evidence>
<evidence type="ECO:0000256" key="9">
    <source>
        <dbReference type="SAM" id="Phobius"/>
    </source>
</evidence>
<evidence type="ECO:0000256" key="7">
    <source>
        <dbReference type="ARBA" id="ARBA00023136"/>
    </source>
</evidence>
<keyword evidence="3" id="KW-1003">Cell membrane</keyword>
<feature type="transmembrane region" description="Helical" evidence="9">
    <location>
        <begin position="43"/>
        <end position="62"/>
    </location>
</feature>
<name>A0ABP9LEN9_9GAMM</name>
<protein>
    <submittedName>
        <fullName evidence="10">Bestrophin family ion channel</fullName>
    </submittedName>
</protein>
<keyword evidence="6" id="KW-0406">Ion transport</keyword>
<evidence type="ECO:0000256" key="2">
    <source>
        <dbReference type="ARBA" id="ARBA00022448"/>
    </source>
</evidence>
<reference evidence="11" key="1">
    <citation type="journal article" date="2019" name="Int. J. Syst. Evol. Microbiol.">
        <title>The Global Catalogue of Microorganisms (GCM) 10K type strain sequencing project: providing services to taxonomists for standard genome sequencing and annotation.</title>
        <authorList>
            <consortium name="The Broad Institute Genomics Platform"/>
            <consortium name="The Broad Institute Genome Sequencing Center for Infectious Disease"/>
            <person name="Wu L."/>
            <person name="Ma J."/>
        </authorList>
    </citation>
    <scope>NUCLEOTIDE SEQUENCE [LARGE SCALE GENOMIC DNA]</scope>
    <source>
        <strain evidence="11">JCM 19212</strain>
    </source>
</reference>
<sequence length="335" mass="38258">MHTGKGYRLPEFLLWTRRTIYVLLVLSVIPVVLYQVVGLKWIVIPWGVVFLLGATVALSAGFKNIQTYNRMQDAQQAWSSIVARSRAWGTMSRDYVADPDRARQLVYRHLAWLTALRHQLRHAKAWEHQDEVSNVEYRRLYSVPERERTLESELLRYLPKNEVSQVLASDSRAVQVIALQSAALKELLARGEIGPSQFAELQKALRDLIDEQSRSERIKNFPYPRQHAFVNSLFVKIMVLLLPFGMIGEFEALNESVEGWAKGNMVWMTIPLSLLISWMYTSLDKVGESTENPFEGGSNDVPISRICEEIESELREMLGEIDVPSPSRQASDIAV</sequence>
<dbReference type="PANTHER" id="PTHR33281:SF19">
    <property type="entry name" value="VOLTAGE-DEPENDENT ANION CHANNEL-FORMING PROTEIN YNEE"/>
    <property type="match status" value="1"/>
</dbReference>
<evidence type="ECO:0000256" key="1">
    <source>
        <dbReference type="ARBA" id="ARBA00004651"/>
    </source>
</evidence>
<feature type="transmembrane region" description="Helical" evidence="9">
    <location>
        <begin position="20"/>
        <end position="37"/>
    </location>
</feature>
<evidence type="ECO:0000256" key="8">
    <source>
        <dbReference type="ARBA" id="ARBA00034708"/>
    </source>
</evidence>
<evidence type="ECO:0000313" key="11">
    <source>
        <dbReference type="Proteomes" id="UP001501083"/>
    </source>
</evidence>
<feature type="transmembrane region" description="Helical" evidence="9">
    <location>
        <begin position="265"/>
        <end position="283"/>
    </location>
</feature>
<comment type="caution">
    <text evidence="10">The sequence shown here is derived from an EMBL/GenBank/DDBJ whole genome shotgun (WGS) entry which is preliminary data.</text>
</comment>